<feature type="signal peptide" evidence="1">
    <location>
        <begin position="1"/>
        <end position="34"/>
    </location>
</feature>
<accession>A0ABZ2YI68</accession>
<name>A0ABZ2YI68_9BACT</name>
<dbReference type="EMBL" id="CP149822">
    <property type="protein sequence ID" value="WZN39414.1"/>
    <property type="molecule type" value="Genomic_DNA"/>
</dbReference>
<gene>
    <name evidence="2" type="ORF">WJU16_15530</name>
</gene>
<feature type="chain" id="PRO_5046135355" description="Lipoprotein" evidence="1">
    <location>
        <begin position="35"/>
        <end position="133"/>
    </location>
</feature>
<proteinExistence type="predicted"/>
<organism evidence="2 3">
    <name type="scientific">Chitinophaga pollutisoli</name>
    <dbReference type="NCBI Taxonomy" id="3133966"/>
    <lineage>
        <taxon>Bacteria</taxon>
        <taxon>Pseudomonadati</taxon>
        <taxon>Bacteroidota</taxon>
        <taxon>Chitinophagia</taxon>
        <taxon>Chitinophagales</taxon>
        <taxon>Chitinophagaceae</taxon>
        <taxon>Chitinophaga</taxon>
    </lineage>
</organism>
<keyword evidence="3" id="KW-1185">Reference proteome</keyword>
<sequence>MQTHITMPRRKTLFRIWPVLLAGCFLSACTSEQAPEPSASADCASVNVTTTRIYEIVQQNCTNRNCHPGGSSPLISDFSTPAKLKNYISANGENWMFRVTHSNADMPQSQGYPALSRAVRDSIACWVNKGMPD</sequence>
<reference evidence="3" key="1">
    <citation type="submission" date="2024-03" db="EMBL/GenBank/DDBJ databases">
        <title>Chitinophaga horti sp. nov., isolated from garden soil.</title>
        <authorList>
            <person name="Lee D.S."/>
            <person name="Han D.M."/>
            <person name="Baek J.H."/>
            <person name="Choi D.G."/>
            <person name="Jeon J.H."/>
            <person name="Jeon C.O."/>
        </authorList>
    </citation>
    <scope>NUCLEOTIDE SEQUENCE [LARGE SCALE GENOMIC DNA]</scope>
    <source>
        <strain evidence="3">GPA1</strain>
    </source>
</reference>
<evidence type="ECO:0008006" key="4">
    <source>
        <dbReference type="Google" id="ProtNLM"/>
    </source>
</evidence>
<dbReference type="RefSeq" id="WP_341834403.1">
    <property type="nucleotide sequence ID" value="NZ_CP149822.1"/>
</dbReference>
<protein>
    <recommendedName>
        <fullName evidence="4">Lipoprotein</fullName>
    </recommendedName>
</protein>
<dbReference type="Proteomes" id="UP001485459">
    <property type="component" value="Chromosome"/>
</dbReference>
<evidence type="ECO:0000313" key="2">
    <source>
        <dbReference type="EMBL" id="WZN39414.1"/>
    </source>
</evidence>
<evidence type="ECO:0000313" key="3">
    <source>
        <dbReference type="Proteomes" id="UP001485459"/>
    </source>
</evidence>
<keyword evidence="1" id="KW-0732">Signal</keyword>
<evidence type="ECO:0000256" key="1">
    <source>
        <dbReference type="SAM" id="SignalP"/>
    </source>
</evidence>